<dbReference type="EMBL" id="JACIEJ010000001">
    <property type="protein sequence ID" value="MBB3983917.1"/>
    <property type="molecule type" value="Genomic_DNA"/>
</dbReference>
<proteinExistence type="predicted"/>
<feature type="transmembrane region" description="Helical" evidence="1">
    <location>
        <begin position="70"/>
        <end position="92"/>
    </location>
</feature>
<accession>A0A7W6DJI3</accession>
<dbReference type="RefSeq" id="WP_183962554.1">
    <property type="nucleotide sequence ID" value="NZ_BAABBZ010000012.1"/>
</dbReference>
<keyword evidence="4" id="KW-1185">Reference proteome</keyword>
<dbReference type="InterPro" id="IPR003675">
    <property type="entry name" value="Rce1/LyrA-like_dom"/>
</dbReference>
<dbReference type="Proteomes" id="UP000541426">
    <property type="component" value="Unassembled WGS sequence"/>
</dbReference>
<comment type="caution">
    <text evidence="3">The sequence shown here is derived from an EMBL/GenBank/DDBJ whole genome shotgun (WGS) entry which is preliminary data.</text>
</comment>
<feature type="transmembrane region" description="Helical" evidence="1">
    <location>
        <begin position="144"/>
        <end position="160"/>
    </location>
</feature>
<keyword evidence="1" id="KW-1133">Transmembrane helix</keyword>
<evidence type="ECO:0000313" key="3">
    <source>
        <dbReference type="EMBL" id="MBB3983917.1"/>
    </source>
</evidence>
<gene>
    <name evidence="3" type="ORF">GGQ68_000228</name>
</gene>
<sequence length="299" mass="31731">MNHQRYSRYAILTAPARPSRALWRLALGFVLAAVVMFGLARGVMAVVGVVLSPDAAFALATAIETSDTPFGLLALLFLMGAMGLGTIVATEVVNRRSAASLFGPLGLFWPQFLRVAAALIVLNVLVALLPPWAYYSDTTPGVPLGRWVVLLPLTMLALLVQTGSEELLFRGYLQSQLAARFSHPVIWLTVPSLMFALGHHAPETYGSNAWLITGWAFVFGLAAADLTARSGSLGPAMALHLVNNFGAIAVVSMQGDMSGLALARLPFGPPDEAAVAAILPVDLAMMLASWLAARLALRL</sequence>
<feature type="domain" description="CAAX prenyl protease 2/Lysostaphin resistance protein A-like" evidence="2">
    <location>
        <begin position="150"/>
        <end position="245"/>
    </location>
</feature>
<feature type="transmembrane region" description="Helical" evidence="1">
    <location>
        <begin position="207"/>
        <end position="226"/>
    </location>
</feature>
<evidence type="ECO:0000313" key="4">
    <source>
        <dbReference type="Proteomes" id="UP000541426"/>
    </source>
</evidence>
<feature type="transmembrane region" description="Helical" evidence="1">
    <location>
        <begin position="21"/>
        <end position="50"/>
    </location>
</feature>
<dbReference type="PANTHER" id="PTHR36435">
    <property type="entry name" value="SLR1288 PROTEIN"/>
    <property type="match status" value="1"/>
</dbReference>
<evidence type="ECO:0000259" key="2">
    <source>
        <dbReference type="Pfam" id="PF02517"/>
    </source>
</evidence>
<name>A0A7W6DJI3_9RHOB</name>
<dbReference type="AlphaFoldDB" id="A0A7W6DJI3"/>
<feature type="transmembrane region" description="Helical" evidence="1">
    <location>
        <begin position="273"/>
        <end position="293"/>
    </location>
</feature>
<feature type="transmembrane region" description="Helical" evidence="1">
    <location>
        <begin position="112"/>
        <end position="132"/>
    </location>
</feature>
<keyword evidence="1" id="KW-0812">Transmembrane</keyword>
<dbReference type="GO" id="GO:0004175">
    <property type="term" value="F:endopeptidase activity"/>
    <property type="evidence" value="ECO:0007669"/>
    <property type="project" value="UniProtKB-ARBA"/>
</dbReference>
<keyword evidence="1" id="KW-0472">Membrane</keyword>
<dbReference type="PANTHER" id="PTHR36435:SF1">
    <property type="entry name" value="CAAX AMINO TERMINAL PROTEASE FAMILY PROTEIN"/>
    <property type="match status" value="1"/>
</dbReference>
<dbReference type="InterPro" id="IPR052710">
    <property type="entry name" value="CAAX_protease"/>
</dbReference>
<dbReference type="GO" id="GO:0080120">
    <property type="term" value="P:CAAX-box protein maturation"/>
    <property type="evidence" value="ECO:0007669"/>
    <property type="project" value="UniProtKB-ARBA"/>
</dbReference>
<dbReference type="Pfam" id="PF02517">
    <property type="entry name" value="Rce1-like"/>
    <property type="match status" value="1"/>
</dbReference>
<evidence type="ECO:0000256" key="1">
    <source>
        <dbReference type="SAM" id="Phobius"/>
    </source>
</evidence>
<reference evidence="3 4" key="1">
    <citation type="submission" date="2020-08" db="EMBL/GenBank/DDBJ databases">
        <title>Genomic Encyclopedia of Type Strains, Phase IV (KMG-IV): sequencing the most valuable type-strain genomes for metagenomic binning, comparative biology and taxonomic classification.</title>
        <authorList>
            <person name="Goeker M."/>
        </authorList>
    </citation>
    <scope>NUCLEOTIDE SEQUENCE [LARGE SCALE GENOMIC DNA]</scope>
    <source>
        <strain evidence="3 4">DSM 102235</strain>
    </source>
</reference>
<protein>
    <recommendedName>
        <fullName evidence="2">CAAX prenyl protease 2/Lysostaphin resistance protein A-like domain-containing protein</fullName>
    </recommendedName>
</protein>
<feature type="transmembrane region" description="Helical" evidence="1">
    <location>
        <begin position="233"/>
        <end position="253"/>
    </location>
</feature>
<organism evidence="3 4">
    <name type="scientific">Sagittula marina</name>
    <dbReference type="NCBI Taxonomy" id="943940"/>
    <lineage>
        <taxon>Bacteria</taxon>
        <taxon>Pseudomonadati</taxon>
        <taxon>Pseudomonadota</taxon>
        <taxon>Alphaproteobacteria</taxon>
        <taxon>Rhodobacterales</taxon>
        <taxon>Roseobacteraceae</taxon>
        <taxon>Sagittula</taxon>
    </lineage>
</organism>